<protein>
    <submittedName>
        <fullName evidence="1">Uncharacterized protein</fullName>
    </submittedName>
</protein>
<dbReference type="GeneID" id="84222610"/>
<proteinExistence type="predicted"/>
<keyword evidence="3" id="KW-1185">Reference proteome</keyword>
<evidence type="ECO:0000313" key="1">
    <source>
        <dbReference type="EMBL" id="KPV46863.1"/>
    </source>
</evidence>
<dbReference type="OrthoDB" id="56644at2157"/>
<organism evidence="1 4">
    <name type="scientific">Acidiplasma aeolicum</name>
    <dbReference type="NCBI Taxonomy" id="507754"/>
    <lineage>
        <taxon>Archaea</taxon>
        <taxon>Methanobacteriati</taxon>
        <taxon>Thermoplasmatota</taxon>
        <taxon>Thermoplasmata</taxon>
        <taxon>Thermoplasmatales</taxon>
        <taxon>Ferroplasmaceae</taxon>
        <taxon>Acidiplasma</taxon>
    </lineage>
</organism>
<accession>A0A0P9D2T9</accession>
<dbReference type="EMBL" id="LKBG01000224">
    <property type="protein sequence ID" value="KQB34695.1"/>
    <property type="molecule type" value="Genomic_DNA"/>
</dbReference>
<sequence>MSGERYYYYLKLINSPADNSIDYFMDISQQLENDAGLDENEIISLENIINDAMARYNRVPVRVVNSVTGMEEEPPKTTVDDFGGNAIYLGIEKKYGIEWKVYEPKYDYSLLFKKWYYNENISKKLNTILRPAIPGRLSNYFDIPPWMFGTSSLKGIKYVGLKDIIDAAVSMEVIPNKYHLVSRGIPKEFIDHLKEGDMWI</sequence>
<dbReference type="RefSeq" id="WP_048101411.1">
    <property type="nucleotide sequence ID" value="NZ_JBBYJF010000012.1"/>
</dbReference>
<dbReference type="EMBL" id="LJCQ01000173">
    <property type="protein sequence ID" value="KPV46863.1"/>
    <property type="molecule type" value="Genomic_DNA"/>
</dbReference>
<evidence type="ECO:0000313" key="2">
    <source>
        <dbReference type="EMBL" id="KQB34695.1"/>
    </source>
</evidence>
<reference evidence="1 4" key="1">
    <citation type="submission" date="2015-09" db="EMBL/GenBank/DDBJ databases">
        <title>Draft genome sequence of Acidiplasma aeolicum DSM 18409.</title>
        <authorList>
            <person name="Hemp J."/>
        </authorList>
    </citation>
    <scope>NUCLEOTIDE SEQUENCE [LARGE SCALE GENOMIC DNA]</scope>
    <source>
        <strain evidence="1 4">V</strain>
    </source>
</reference>
<name>A0A0P9D2T9_9ARCH</name>
<gene>
    <name evidence="2" type="ORF">AOG54_03955</name>
    <name evidence="1" type="ORF">SE19_03635</name>
</gene>
<evidence type="ECO:0000313" key="3">
    <source>
        <dbReference type="Proteomes" id="UP000050320"/>
    </source>
</evidence>
<comment type="caution">
    <text evidence="1">The sequence shown here is derived from an EMBL/GenBank/DDBJ whole genome shotgun (WGS) entry which is preliminary data.</text>
</comment>
<dbReference type="Proteomes" id="UP000050320">
    <property type="component" value="Unassembled WGS sequence"/>
</dbReference>
<evidence type="ECO:0000313" key="4">
    <source>
        <dbReference type="Proteomes" id="UP000050515"/>
    </source>
</evidence>
<dbReference type="PATRIC" id="fig|507754.4.peg.1309"/>
<dbReference type="Proteomes" id="UP000050515">
    <property type="component" value="Unassembled WGS sequence"/>
</dbReference>
<dbReference type="AlphaFoldDB" id="A0A0P9D2T9"/>
<reference evidence="2 3" key="2">
    <citation type="submission" date="2015-09" db="EMBL/GenBank/DDBJ databases">
        <title>Heavy metals and arsenic resistance mechanisms in polyextremophilic archaea of the family Ferroplasmaceae.</title>
        <authorList>
            <person name="Bulaev A.G."/>
            <person name="Kanygina A.V."/>
        </authorList>
    </citation>
    <scope>NUCLEOTIDE SEQUENCE [LARGE SCALE GENOMIC DNA]</scope>
    <source>
        <strain evidence="2 3">VT</strain>
    </source>
</reference>